<name>A0ACC0IT24_9ERIC</name>
<gene>
    <name evidence="1" type="ORF">LOK49_LG02G00638</name>
</gene>
<organism evidence="1 2">
    <name type="scientific">Camellia lanceoleosa</name>
    <dbReference type="NCBI Taxonomy" id="1840588"/>
    <lineage>
        <taxon>Eukaryota</taxon>
        <taxon>Viridiplantae</taxon>
        <taxon>Streptophyta</taxon>
        <taxon>Embryophyta</taxon>
        <taxon>Tracheophyta</taxon>
        <taxon>Spermatophyta</taxon>
        <taxon>Magnoliopsida</taxon>
        <taxon>eudicotyledons</taxon>
        <taxon>Gunneridae</taxon>
        <taxon>Pentapetalae</taxon>
        <taxon>asterids</taxon>
        <taxon>Ericales</taxon>
        <taxon>Theaceae</taxon>
        <taxon>Camellia</taxon>
    </lineage>
</organism>
<evidence type="ECO:0000313" key="2">
    <source>
        <dbReference type="Proteomes" id="UP001060215"/>
    </source>
</evidence>
<comment type="caution">
    <text evidence="1">The sequence shown here is derived from an EMBL/GenBank/DDBJ whole genome shotgun (WGS) entry which is preliminary data.</text>
</comment>
<proteinExistence type="predicted"/>
<dbReference type="Proteomes" id="UP001060215">
    <property type="component" value="Chromosome 3"/>
</dbReference>
<protein>
    <submittedName>
        <fullName evidence="1">WRKY transcription factor 3</fullName>
    </submittedName>
</protein>
<accession>A0ACC0IT24</accession>
<dbReference type="EMBL" id="CM045760">
    <property type="protein sequence ID" value="KAI8027594.1"/>
    <property type="molecule type" value="Genomic_DNA"/>
</dbReference>
<sequence>MAPQMTTLTWAEPPSMSRNTNVKVLEPASSNRVVAEPRIIVQTTSEVDLLDDGESIARKLLKEILIQGNTFTQLGLLIHFPLSATPYSVPPGETLFPNPSKKPRISLPTTPFRLD</sequence>
<evidence type="ECO:0000313" key="1">
    <source>
        <dbReference type="EMBL" id="KAI8027594.1"/>
    </source>
</evidence>
<keyword evidence="2" id="KW-1185">Reference proteome</keyword>
<reference evidence="1 2" key="1">
    <citation type="journal article" date="2022" name="Plant J.">
        <title>Chromosome-level genome of Camellia lanceoleosa provides a valuable resource for understanding genome evolution and self-incompatibility.</title>
        <authorList>
            <person name="Gong W."/>
            <person name="Xiao S."/>
            <person name="Wang L."/>
            <person name="Liao Z."/>
            <person name="Chang Y."/>
            <person name="Mo W."/>
            <person name="Hu G."/>
            <person name="Li W."/>
            <person name="Zhao G."/>
            <person name="Zhu H."/>
            <person name="Hu X."/>
            <person name="Ji K."/>
            <person name="Xiang X."/>
            <person name="Song Q."/>
            <person name="Yuan D."/>
            <person name="Jin S."/>
            <person name="Zhang L."/>
        </authorList>
    </citation>
    <scope>NUCLEOTIDE SEQUENCE [LARGE SCALE GENOMIC DNA]</scope>
    <source>
        <strain evidence="1">SQ_2022a</strain>
    </source>
</reference>